<evidence type="ECO:0000313" key="2">
    <source>
        <dbReference type="EMBL" id="KAJ7702397.1"/>
    </source>
</evidence>
<dbReference type="PANTHER" id="PTHR38248">
    <property type="entry name" value="FUNK1 6"/>
    <property type="match status" value="1"/>
</dbReference>
<dbReference type="Pfam" id="PF17667">
    <property type="entry name" value="Pkinase_fungal"/>
    <property type="match status" value="1"/>
</dbReference>
<reference evidence="2" key="1">
    <citation type="submission" date="2023-03" db="EMBL/GenBank/DDBJ databases">
        <title>Massive genome expansion in bonnet fungi (Mycena s.s.) driven by repeated elements and novel gene families across ecological guilds.</title>
        <authorList>
            <consortium name="Lawrence Berkeley National Laboratory"/>
            <person name="Harder C.B."/>
            <person name="Miyauchi S."/>
            <person name="Viragh M."/>
            <person name="Kuo A."/>
            <person name="Thoen E."/>
            <person name="Andreopoulos B."/>
            <person name="Lu D."/>
            <person name="Skrede I."/>
            <person name="Drula E."/>
            <person name="Henrissat B."/>
            <person name="Morin E."/>
            <person name="Kohler A."/>
            <person name="Barry K."/>
            <person name="LaButti K."/>
            <person name="Morin E."/>
            <person name="Salamov A."/>
            <person name="Lipzen A."/>
            <person name="Mereny Z."/>
            <person name="Hegedus B."/>
            <person name="Baldrian P."/>
            <person name="Stursova M."/>
            <person name="Weitz H."/>
            <person name="Taylor A."/>
            <person name="Grigoriev I.V."/>
            <person name="Nagy L.G."/>
            <person name="Martin F."/>
            <person name="Kauserud H."/>
        </authorList>
    </citation>
    <scope>NUCLEOTIDE SEQUENCE</scope>
    <source>
        <strain evidence="2">CBHHK067</strain>
    </source>
</reference>
<sequence>MDCTLEQATAHSRCVRAVPQSNGLFSRATRVDRVLIEGDVPAVYALKDVWRQTCRRRDNPIHQYCTRTGKDSRGMVRSLELFSSHSQHGHSYRQTNSTDGDNDLAERRHLRALITPVGIPLTTYPNTKSLVNGLRAAVHHHLIAYEAGVLHRNVNEGNIIFDEVTLEAFLVSFDYAELTPRGLERLSARVLDANEDKYTTSDKRFNELSGTFPFLAIQLLRATPESRVIHNAGHDLESVYWLLVWIILRHTEHTLDSNACHELFDRDLSTAANHKDAWLSKPTPLDANHPLYIVAEHLRHLVTLQNPVVRPPPPAIPGLPPIPSRPVDQAVEISHALVLAIFDAVLSMPGWPENDKARPFVAQARSLSNSRARRSEARIPSSEATSRLQFQVI</sequence>
<keyword evidence="3" id="KW-1185">Reference proteome</keyword>
<evidence type="ECO:0000259" key="1">
    <source>
        <dbReference type="Pfam" id="PF17667"/>
    </source>
</evidence>
<dbReference type="PANTHER" id="PTHR38248:SF2">
    <property type="entry name" value="FUNK1 11"/>
    <property type="match status" value="1"/>
</dbReference>
<dbReference type="EMBL" id="JARKIE010000015">
    <property type="protein sequence ID" value="KAJ7702397.1"/>
    <property type="molecule type" value="Genomic_DNA"/>
</dbReference>
<organism evidence="2 3">
    <name type="scientific">Mycena rosella</name>
    <name type="common">Pink bonnet</name>
    <name type="synonym">Agaricus rosellus</name>
    <dbReference type="NCBI Taxonomy" id="1033263"/>
    <lineage>
        <taxon>Eukaryota</taxon>
        <taxon>Fungi</taxon>
        <taxon>Dikarya</taxon>
        <taxon>Basidiomycota</taxon>
        <taxon>Agaricomycotina</taxon>
        <taxon>Agaricomycetes</taxon>
        <taxon>Agaricomycetidae</taxon>
        <taxon>Agaricales</taxon>
        <taxon>Marasmiineae</taxon>
        <taxon>Mycenaceae</taxon>
        <taxon>Mycena</taxon>
    </lineage>
</organism>
<dbReference type="InterPro" id="IPR040976">
    <property type="entry name" value="Pkinase_fungal"/>
</dbReference>
<feature type="domain" description="Fungal-type protein kinase" evidence="1">
    <location>
        <begin position="87"/>
        <end position="247"/>
    </location>
</feature>
<gene>
    <name evidence="2" type="ORF">B0H17DRAFT_1044187</name>
</gene>
<evidence type="ECO:0000313" key="3">
    <source>
        <dbReference type="Proteomes" id="UP001221757"/>
    </source>
</evidence>
<proteinExistence type="predicted"/>
<name>A0AAD7GQ25_MYCRO</name>
<accession>A0AAD7GQ25</accession>
<dbReference type="AlphaFoldDB" id="A0AAD7GQ25"/>
<protein>
    <recommendedName>
        <fullName evidence="1">Fungal-type protein kinase domain-containing protein</fullName>
    </recommendedName>
</protein>
<dbReference type="Proteomes" id="UP001221757">
    <property type="component" value="Unassembled WGS sequence"/>
</dbReference>
<comment type="caution">
    <text evidence="2">The sequence shown here is derived from an EMBL/GenBank/DDBJ whole genome shotgun (WGS) entry which is preliminary data.</text>
</comment>